<dbReference type="EMBL" id="BJZV01000007">
    <property type="protein sequence ID" value="GEP09840.1"/>
    <property type="molecule type" value="Genomic_DNA"/>
</dbReference>
<organism evidence="1 2">
    <name type="scientific">Methylobacterium gnaphalii</name>
    <dbReference type="NCBI Taxonomy" id="1010610"/>
    <lineage>
        <taxon>Bacteria</taxon>
        <taxon>Pseudomonadati</taxon>
        <taxon>Pseudomonadota</taxon>
        <taxon>Alphaproteobacteria</taxon>
        <taxon>Hyphomicrobiales</taxon>
        <taxon>Methylobacteriaceae</taxon>
        <taxon>Methylobacterium</taxon>
    </lineage>
</organism>
<comment type="caution">
    <text evidence="1">The sequence shown here is derived from an EMBL/GenBank/DDBJ whole genome shotgun (WGS) entry which is preliminary data.</text>
</comment>
<dbReference type="AlphaFoldDB" id="A0A512JIQ9"/>
<name>A0A512JIQ9_9HYPH</name>
<dbReference type="SUPFAM" id="SSF50494">
    <property type="entry name" value="Trypsin-like serine proteases"/>
    <property type="match status" value="1"/>
</dbReference>
<gene>
    <name evidence="1" type="ORF">MGN01_16850</name>
</gene>
<sequence length="214" mass="22930">MNRSVPVSVQTSAGSNGASGILAKYSGELWLITVAHVAVTERPIHSNWTEWPKDLAVMTDKGKILIPMIRETPEPKPGFAHVKDESGHVIDIIAFAVDEAILEYVDVEVFELEDWQAEVGDRVAVCGYPTAVDNWPDPEKQIDASIIGYNPGGAIHFAPLASHGFSGGPMISKHGELLGMVVGSNGHGTALMSQAIRMVIDSALSRRKPLPNGA</sequence>
<evidence type="ECO:0000313" key="1">
    <source>
        <dbReference type="EMBL" id="GEP09840.1"/>
    </source>
</evidence>
<dbReference type="InterPro" id="IPR009003">
    <property type="entry name" value="Peptidase_S1_PA"/>
</dbReference>
<keyword evidence="2" id="KW-1185">Reference proteome</keyword>
<reference evidence="1 2" key="1">
    <citation type="submission" date="2019-07" db="EMBL/GenBank/DDBJ databases">
        <title>Whole genome shotgun sequence of Methylobacterium gnaphalii NBRC 107716.</title>
        <authorList>
            <person name="Hosoyama A."/>
            <person name="Uohara A."/>
            <person name="Ohji S."/>
            <person name="Ichikawa N."/>
        </authorList>
    </citation>
    <scope>NUCLEOTIDE SEQUENCE [LARGE SCALE GENOMIC DNA]</scope>
    <source>
        <strain evidence="1 2">NBRC 107716</strain>
    </source>
</reference>
<accession>A0A512JIQ9</accession>
<evidence type="ECO:0000313" key="2">
    <source>
        <dbReference type="Proteomes" id="UP000321750"/>
    </source>
</evidence>
<dbReference type="Proteomes" id="UP000321750">
    <property type="component" value="Unassembled WGS sequence"/>
</dbReference>
<dbReference type="InterPro" id="IPR043504">
    <property type="entry name" value="Peptidase_S1_PA_chymotrypsin"/>
</dbReference>
<proteinExistence type="predicted"/>
<evidence type="ECO:0008006" key="3">
    <source>
        <dbReference type="Google" id="ProtNLM"/>
    </source>
</evidence>
<dbReference type="Gene3D" id="2.40.10.10">
    <property type="entry name" value="Trypsin-like serine proteases"/>
    <property type="match status" value="1"/>
</dbReference>
<protein>
    <recommendedName>
        <fullName evidence="3">Serine protease</fullName>
    </recommendedName>
</protein>